<evidence type="ECO:0000256" key="2">
    <source>
        <dbReference type="ARBA" id="ARBA00022723"/>
    </source>
</evidence>
<comment type="caution">
    <text evidence="7">The sequence shown here is derived from an EMBL/GenBank/DDBJ whole genome shotgun (WGS) entry which is preliminary data.</text>
</comment>
<dbReference type="GO" id="GO:0016020">
    <property type="term" value="C:membrane"/>
    <property type="evidence" value="ECO:0007669"/>
    <property type="project" value="TreeGrafter"/>
</dbReference>
<keyword evidence="2" id="KW-0479">Metal-binding</keyword>
<organism evidence="7 8">
    <name type="scientific">Colletotrichum plurivorum</name>
    <dbReference type="NCBI Taxonomy" id="2175906"/>
    <lineage>
        <taxon>Eukaryota</taxon>
        <taxon>Fungi</taxon>
        <taxon>Dikarya</taxon>
        <taxon>Ascomycota</taxon>
        <taxon>Pezizomycotina</taxon>
        <taxon>Sordariomycetes</taxon>
        <taxon>Hypocreomycetidae</taxon>
        <taxon>Glomerellales</taxon>
        <taxon>Glomerellaceae</taxon>
        <taxon>Colletotrichum</taxon>
        <taxon>Colletotrichum orchidearum species complex</taxon>
    </lineage>
</organism>
<feature type="region of interest" description="Disordered" evidence="5">
    <location>
        <begin position="1173"/>
        <end position="1258"/>
    </location>
</feature>
<evidence type="ECO:0000259" key="6">
    <source>
        <dbReference type="PROSITE" id="PS50255"/>
    </source>
</evidence>
<reference evidence="7" key="1">
    <citation type="journal article" date="2020" name="Phytopathology">
        <title>Genome Sequence Resources of Colletotrichum truncatum, C. plurivorum, C. musicola, and C. sojae: Four Species Pathogenic to Soybean (Glycine max).</title>
        <authorList>
            <person name="Rogerio F."/>
            <person name="Boufleur T.R."/>
            <person name="Ciampi-Guillardi M."/>
            <person name="Sukno S.A."/>
            <person name="Thon M.R."/>
            <person name="Massola Junior N.S."/>
            <person name="Baroncelli R."/>
        </authorList>
    </citation>
    <scope>NUCLEOTIDE SEQUENCE</scope>
    <source>
        <strain evidence="7">LFN00145</strain>
    </source>
</reference>
<keyword evidence="3" id="KW-0408">Iron</keyword>
<dbReference type="Proteomes" id="UP000654918">
    <property type="component" value="Unassembled WGS sequence"/>
</dbReference>
<feature type="domain" description="Cytochrome b5 heme-binding" evidence="6">
    <location>
        <begin position="878"/>
        <end position="962"/>
    </location>
</feature>
<keyword evidence="8" id="KW-1185">Reference proteome</keyword>
<keyword evidence="1" id="KW-0349">Heme</keyword>
<dbReference type="InterPro" id="IPR036400">
    <property type="entry name" value="Cyt_B5-like_heme/steroid_sf"/>
</dbReference>
<evidence type="ECO:0000256" key="1">
    <source>
        <dbReference type="ARBA" id="ARBA00022617"/>
    </source>
</evidence>
<sequence length="1258" mass="142246">MRSLHPPMDAEGTHLRTTDPVPQPSPAELDELFRHDSYQMLRWGGLRYAEFVVLQQIEPYDVAPEKRTWTWHQFVAVDEGRWFRFLRRDRWLSYDWEFPDTGGLRLDIDDDRVWGALRRVIEVAYRILDAALGHEWLSSHLDKSARESRHGVSYSHTYQTAPTPNSTIHRVVPVPADKRIDRQQAAAVLEELLTNLRWGFHAVTRLDMSPPLGFYHGHVVGATGVLWGTISMRANDLLSLFHKKTPEDAEGRQATIKIAMTMAHEIMFYDEERWGEAGQSFEAAVFGGSMGNRWPLGHPRILLTMIKAPPIAYRLGDSFFQTYDGWRFPDPYRSTTASIPAAAAVSLVTAPVWDALVPRVGVEALRIRGVAFCEQVFSDRYGTLVASPRVLAPEGNPDWREPWGDDMRAPTLRRVAELLRLRRRELRRARPWYAGQFAVWSLTPYGLVGLREEFSKLVRPFGWRTYDAEDSARQIVRRFRSSWTEDGAEPSDGLQVPPTRIDAKRFYSAVSFAVLAALPFRRTEKQYKPNLPDPSPMSLKPSLRAGSRFAGPKVVLDMMNNHWLRGAMEKDKKSREPRKLMMPPNLPFQTRNGACVVAMLHLNKWLSEAAAVRVLGDELHRQILAIKRQSDQSPIDDQWLDFDLQLPPWPGAINDRTGMYRQQVEAAVASAGGDADAPAWVKAMGAVAGEPIRDVSPVRYFSPAEIGEHQRLDSVVKWALHEDVDTKELDVYDISKCVPGAWDAAARDLATVLDPSFETIGRLIRTEPFRGVVPEPEKIGRAMRLRHPEDLRVNNGKNGRPCWVVFGNHVYDLSDVRLSPEMSEMETIIRTSAGENPMVDVLDAGYNSDLVAEHMRPYNVGWTEEPFSGDPLTFRLQNRPFTVDEVKWHAFRQTGMYIIIGDGVYDFTEYCDMHPGGRAIIERLAGGDATQEYNRAHGNGALSPHGIDVDEALRKLRIGRVVPSQPENQPPLADEIKLRQNIYSRRGFQTIVCVKEFQKPFSDYVDTLQNLWGTDGTKAMELEVSEHSKTPYTNLWLKNYTFAITAKAVRAPEDAPLMGLEVLRRMNGAETATEYWGSYVCDGEFVYNMTTFVRHSKESGIVDAIKRHVGTVLSGASPEVTSLRSWLMGHCRYRIIARLYQNSHGRDVAMPAWSVEPFSKICKLSIEDAVEPEEEKEKKKTWAEVVRGGRAPGAAPTPVRPLSQREETKPGRGSLGGREADARGSQFRSGGIKSNTWRGGKVEREGRGGRGGRSRRKQ</sequence>
<dbReference type="InterPro" id="IPR050668">
    <property type="entry name" value="Cytochrome_b5"/>
</dbReference>
<dbReference type="EMBL" id="WIGO01000125">
    <property type="protein sequence ID" value="KAF6828245.1"/>
    <property type="molecule type" value="Genomic_DNA"/>
</dbReference>
<name>A0A8H6ND62_9PEZI</name>
<dbReference type="PROSITE" id="PS50255">
    <property type="entry name" value="CYTOCHROME_B5_2"/>
    <property type="match status" value="1"/>
</dbReference>
<evidence type="ECO:0000256" key="5">
    <source>
        <dbReference type="SAM" id="MobiDB-lite"/>
    </source>
</evidence>
<dbReference type="Gene3D" id="3.10.120.10">
    <property type="entry name" value="Cytochrome b5-like heme/steroid binding domain"/>
    <property type="match status" value="1"/>
</dbReference>
<gene>
    <name evidence="7" type="ORF">CPLU01_08618</name>
</gene>
<feature type="compositionally biased region" description="Polar residues" evidence="5">
    <location>
        <begin position="1226"/>
        <end position="1237"/>
    </location>
</feature>
<dbReference type="GO" id="GO:0020037">
    <property type="term" value="F:heme binding"/>
    <property type="evidence" value="ECO:0007669"/>
    <property type="project" value="TreeGrafter"/>
</dbReference>
<dbReference type="GO" id="GO:0046872">
    <property type="term" value="F:metal ion binding"/>
    <property type="evidence" value="ECO:0007669"/>
    <property type="project" value="UniProtKB-KW"/>
</dbReference>
<dbReference type="SMART" id="SM01117">
    <property type="entry name" value="Cyt-b5"/>
    <property type="match status" value="2"/>
</dbReference>
<evidence type="ECO:0000256" key="3">
    <source>
        <dbReference type="ARBA" id="ARBA00023004"/>
    </source>
</evidence>
<comment type="similarity">
    <text evidence="4">Belongs to the cytochrome b5 family.</text>
</comment>
<dbReference type="PANTHER" id="PTHR19359">
    <property type="entry name" value="CYTOCHROME B5"/>
    <property type="match status" value="1"/>
</dbReference>
<evidence type="ECO:0000256" key="4">
    <source>
        <dbReference type="ARBA" id="ARBA00038168"/>
    </source>
</evidence>
<dbReference type="SUPFAM" id="SSF55856">
    <property type="entry name" value="Cytochrome b5-like heme/steroid binding domain"/>
    <property type="match status" value="2"/>
</dbReference>
<protein>
    <submittedName>
        <fullName evidence="7">Cytochrome b5-like heme steroid binding domain-containing protein</fullName>
    </submittedName>
</protein>
<feature type="region of interest" description="Disordered" evidence="5">
    <location>
        <begin position="1"/>
        <end position="26"/>
    </location>
</feature>
<evidence type="ECO:0000313" key="8">
    <source>
        <dbReference type="Proteomes" id="UP000654918"/>
    </source>
</evidence>
<dbReference type="AlphaFoldDB" id="A0A8H6ND62"/>
<dbReference type="InterPro" id="IPR001199">
    <property type="entry name" value="Cyt_B5-like_heme/steroid-bd"/>
</dbReference>
<accession>A0A8H6ND62</accession>
<dbReference type="Pfam" id="PF00173">
    <property type="entry name" value="Cyt-b5"/>
    <property type="match status" value="1"/>
</dbReference>
<evidence type="ECO:0000313" key="7">
    <source>
        <dbReference type="EMBL" id="KAF6828245.1"/>
    </source>
</evidence>
<dbReference type="PANTHER" id="PTHR19359:SF14">
    <property type="entry name" value="CYTOCHROME B5 A"/>
    <property type="match status" value="1"/>
</dbReference>
<proteinExistence type="inferred from homology"/>